<feature type="compositionally biased region" description="Acidic residues" evidence="1">
    <location>
        <begin position="67"/>
        <end position="82"/>
    </location>
</feature>
<feature type="compositionally biased region" description="Acidic residues" evidence="1">
    <location>
        <begin position="91"/>
        <end position="112"/>
    </location>
</feature>
<sequence length="160" mass="18131">MMTRMILRKVGMMMRKVEVMKRMMIKKQGTKRALNLSLEPLKVVGMKATVKRIKTKGREESEGDKTDESDDGSDDGNDDDNDETVKAGFERDEDDDDNDDEEELAKNDDEDTESGKVGDEVSKSKGESNEEETRQEEEESFNPIPRTPEGSEDEGNDEED</sequence>
<evidence type="ECO:0000313" key="2">
    <source>
        <dbReference type="EMBL" id="GFA99740.1"/>
    </source>
</evidence>
<feature type="region of interest" description="Disordered" evidence="1">
    <location>
        <begin position="47"/>
        <end position="160"/>
    </location>
</feature>
<accession>A0A699KKQ5</accession>
<name>A0A699KKQ5_TANCI</name>
<feature type="compositionally biased region" description="Basic and acidic residues" evidence="1">
    <location>
        <begin position="113"/>
        <end position="132"/>
    </location>
</feature>
<comment type="caution">
    <text evidence="2">The sequence shown here is derived from an EMBL/GenBank/DDBJ whole genome shotgun (WGS) entry which is preliminary data.</text>
</comment>
<protein>
    <submittedName>
        <fullName evidence="2">Uncharacterized protein</fullName>
    </submittedName>
</protein>
<gene>
    <name evidence="2" type="ORF">Tci_671712</name>
</gene>
<reference evidence="2" key="1">
    <citation type="journal article" date="2019" name="Sci. Rep.">
        <title>Draft genome of Tanacetum cinerariifolium, the natural source of mosquito coil.</title>
        <authorList>
            <person name="Yamashiro T."/>
            <person name="Shiraishi A."/>
            <person name="Satake H."/>
            <person name="Nakayama K."/>
        </authorList>
    </citation>
    <scope>NUCLEOTIDE SEQUENCE</scope>
</reference>
<feature type="compositionally biased region" description="Acidic residues" evidence="1">
    <location>
        <begin position="150"/>
        <end position="160"/>
    </location>
</feature>
<feature type="compositionally biased region" description="Basic and acidic residues" evidence="1">
    <location>
        <begin position="56"/>
        <end position="66"/>
    </location>
</feature>
<dbReference type="AlphaFoldDB" id="A0A699KKQ5"/>
<dbReference type="EMBL" id="BKCJ010530153">
    <property type="protein sequence ID" value="GFA99740.1"/>
    <property type="molecule type" value="Genomic_DNA"/>
</dbReference>
<proteinExistence type="predicted"/>
<organism evidence="2">
    <name type="scientific">Tanacetum cinerariifolium</name>
    <name type="common">Dalmatian daisy</name>
    <name type="synonym">Chrysanthemum cinerariifolium</name>
    <dbReference type="NCBI Taxonomy" id="118510"/>
    <lineage>
        <taxon>Eukaryota</taxon>
        <taxon>Viridiplantae</taxon>
        <taxon>Streptophyta</taxon>
        <taxon>Embryophyta</taxon>
        <taxon>Tracheophyta</taxon>
        <taxon>Spermatophyta</taxon>
        <taxon>Magnoliopsida</taxon>
        <taxon>eudicotyledons</taxon>
        <taxon>Gunneridae</taxon>
        <taxon>Pentapetalae</taxon>
        <taxon>asterids</taxon>
        <taxon>campanulids</taxon>
        <taxon>Asterales</taxon>
        <taxon>Asteraceae</taxon>
        <taxon>Asteroideae</taxon>
        <taxon>Anthemideae</taxon>
        <taxon>Anthemidinae</taxon>
        <taxon>Tanacetum</taxon>
    </lineage>
</organism>
<evidence type="ECO:0000256" key="1">
    <source>
        <dbReference type="SAM" id="MobiDB-lite"/>
    </source>
</evidence>